<feature type="transmembrane region" description="Helical" evidence="11">
    <location>
        <begin position="139"/>
        <end position="156"/>
    </location>
</feature>
<evidence type="ECO:0000256" key="4">
    <source>
        <dbReference type="ARBA" id="ARBA00023040"/>
    </source>
</evidence>
<dbReference type="InterPro" id="IPR017452">
    <property type="entry name" value="GPCR_Rhodpsn_7TM"/>
</dbReference>
<keyword evidence="4 9" id="KW-0297">G-protein coupled receptor</keyword>
<dbReference type="EMBL" id="CATNWA010016592">
    <property type="protein sequence ID" value="CAI9593874.1"/>
    <property type="molecule type" value="Genomic_DNA"/>
</dbReference>
<dbReference type="Gene3D" id="1.20.1070.10">
    <property type="entry name" value="Rhodopsin 7-helix transmembrane proteins"/>
    <property type="match status" value="1"/>
</dbReference>
<protein>
    <recommendedName>
        <fullName evidence="13">G-protein coupled receptors family 1 profile domain-containing protein</fullName>
    </recommendedName>
</protein>
<keyword evidence="7 9" id="KW-0807">Transducer</keyword>
<dbReference type="PROSITE" id="PS00237">
    <property type="entry name" value="G_PROTEIN_RECEP_F1_1"/>
    <property type="match status" value="1"/>
</dbReference>
<keyword evidence="6 9" id="KW-0675">Receptor</keyword>
<feature type="signal peptide" evidence="12">
    <location>
        <begin position="1"/>
        <end position="16"/>
    </location>
</feature>
<comment type="caution">
    <text evidence="14">The sequence shown here is derived from an EMBL/GenBank/DDBJ whole genome shotgun (WGS) entry which is preliminary data.</text>
</comment>
<evidence type="ECO:0000256" key="1">
    <source>
        <dbReference type="ARBA" id="ARBA00004141"/>
    </source>
</evidence>
<evidence type="ECO:0000313" key="14">
    <source>
        <dbReference type="EMBL" id="CAI9593874.1"/>
    </source>
</evidence>
<evidence type="ECO:0000256" key="12">
    <source>
        <dbReference type="SAM" id="SignalP"/>
    </source>
</evidence>
<evidence type="ECO:0000256" key="7">
    <source>
        <dbReference type="ARBA" id="ARBA00023224"/>
    </source>
</evidence>
<dbReference type="PANTHER" id="PTHR24225:SF28">
    <property type="entry name" value="C3A ANAPHYLATOXIN CHEMOTACTIC RECEPTOR"/>
    <property type="match status" value="1"/>
</dbReference>
<dbReference type="PRINTS" id="PR00237">
    <property type="entry name" value="GPCRRHODOPSN"/>
</dbReference>
<dbReference type="InterPro" id="IPR000826">
    <property type="entry name" value="Formyl_rcpt-rel"/>
</dbReference>
<evidence type="ECO:0000313" key="15">
    <source>
        <dbReference type="Proteomes" id="UP001162483"/>
    </source>
</evidence>
<evidence type="ECO:0000256" key="8">
    <source>
        <dbReference type="ARBA" id="ARBA00025736"/>
    </source>
</evidence>
<keyword evidence="5 11" id="KW-0472">Membrane</keyword>
<dbReference type="Proteomes" id="UP001162483">
    <property type="component" value="Unassembled WGS sequence"/>
</dbReference>
<evidence type="ECO:0000259" key="13">
    <source>
        <dbReference type="PROSITE" id="PS50262"/>
    </source>
</evidence>
<evidence type="ECO:0000256" key="3">
    <source>
        <dbReference type="ARBA" id="ARBA00022989"/>
    </source>
</evidence>
<evidence type="ECO:0000256" key="10">
    <source>
        <dbReference type="SAM" id="MobiDB-lite"/>
    </source>
</evidence>
<feature type="domain" description="G-protein coupled receptors family 1 profile" evidence="13">
    <location>
        <begin position="1"/>
        <end position="227"/>
    </location>
</feature>
<keyword evidence="3 11" id="KW-1133">Transmembrane helix</keyword>
<comment type="similarity">
    <text evidence="9">Belongs to the G-protein coupled receptor 1 family.</text>
</comment>
<dbReference type="PRINTS" id="PR00526">
    <property type="entry name" value="FMETLEUPHER"/>
</dbReference>
<dbReference type="InterPro" id="IPR000276">
    <property type="entry name" value="GPCR_Rhodpsn"/>
</dbReference>
<evidence type="ECO:0000256" key="6">
    <source>
        <dbReference type="ARBA" id="ARBA00023170"/>
    </source>
</evidence>
<evidence type="ECO:0000256" key="11">
    <source>
        <dbReference type="SAM" id="Phobius"/>
    </source>
</evidence>
<accession>A0ABN9FA06</accession>
<dbReference type="SUPFAM" id="SSF81321">
    <property type="entry name" value="Family A G protein-coupled receptor-like"/>
    <property type="match status" value="1"/>
</dbReference>
<gene>
    <name evidence="14" type="ORF">SPARVUS_LOCUS11632797</name>
</gene>
<keyword evidence="15" id="KW-1185">Reference proteome</keyword>
<feature type="compositionally biased region" description="Basic and acidic residues" evidence="10">
    <location>
        <begin position="253"/>
        <end position="273"/>
    </location>
</feature>
<evidence type="ECO:0000256" key="2">
    <source>
        <dbReference type="ARBA" id="ARBA00022692"/>
    </source>
</evidence>
<feature type="transmembrane region" description="Helical" evidence="11">
    <location>
        <begin position="211"/>
        <end position="230"/>
    </location>
</feature>
<feature type="region of interest" description="Disordered" evidence="10">
    <location>
        <begin position="250"/>
        <end position="273"/>
    </location>
</feature>
<dbReference type="PANTHER" id="PTHR24225">
    <property type="entry name" value="CHEMOTACTIC RECEPTOR"/>
    <property type="match status" value="1"/>
</dbReference>
<reference evidence="14" key="1">
    <citation type="submission" date="2023-05" db="EMBL/GenBank/DDBJ databases">
        <authorList>
            <person name="Stuckert A."/>
        </authorList>
    </citation>
    <scope>NUCLEOTIDE SEQUENCE</scope>
</reference>
<name>A0ABN9FA06_9NEOB</name>
<feature type="chain" id="PRO_5046687527" description="G-protein coupled receptors family 1 profile domain-containing protein" evidence="12">
    <location>
        <begin position="17"/>
        <end position="273"/>
    </location>
</feature>
<feature type="transmembrane region" description="Helical" evidence="11">
    <location>
        <begin position="9"/>
        <end position="33"/>
    </location>
</feature>
<feature type="transmembrane region" description="Helical" evidence="11">
    <location>
        <begin position="176"/>
        <end position="199"/>
    </location>
</feature>
<keyword evidence="2 9" id="KW-0812">Transmembrane</keyword>
<evidence type="ECO:0000256" key="9">
    <source>
        <dbReference type="RuleBase" id="RU000688"/>
    </source>
</evidence>
<keyword evidence="12" id="KW-0732">Signal</keyword>
<comment type="similarity">
    <text evidence="8">Belongs to the chemokine-like receptor (CMKLR) family.</text>
</comment>
<feature type="transmembrane region" description="Helical" evidence="11">
    <location>
        <begin position="45"/>
        <end position="66"/>
    </location>
</feature>
<sequence length="273" mass="31400">MKWTVNTIWFWNLALADVTCCLFIPLSIAQFFYEDWLYGPALCKVLPVIVHLTMFASVFTLVAISVDRCLLVVQPVWAQNKRNLRMAWVLCVVIWMLSFLMCLPAVLHRKTVSSHNITYCNYETDNHLHFNVDHVANNTFWFSDPLLIVSTSYILLASKVKNTRLLKVGRKTTKVALGIVVAFFATWAPYHIVGVLSLYFQDQFLERLDDLSVALAYFNSCINPIIYVFLGKNMKSRVQQSIRRIMQNALSEEGSRSTERTRSKLTTEDSRAV</sequence>
<comment type="subcellular location">
    <subcellularLocation>
        <location evidence="1">Membrane</location>
        <topology evidence="1">Multi-pass membrane protein</topology>
    </subcellularLocation>
</comment>
<dbReference type="PROSITE" id="PS50262">
    <property type="entry name" value="G_PROTEIN_RECEP_F1_2"/>
    <property type="match status" value="1"/>
</dbReference>
<dbReference type="Pfam" id="PF00001">
    <property type="entry name" value="7tm_1"/>
    <property type="match status" value="1"/>
</dbReference>
<organism evidence="14 15">
    <name type="scientific">Staurois parvus</name>
    <dbReference type="NCBI Taxonomy" id="386267"/>
    <lineage>
        <taxon>Eukaryota</taxon>
        <taxon>Metazoa</taxon>
        <taxon>Chordata</taxon>
        <taxon>Craniata</taxon>
        <taxon>Vertebrata</taxon>
        <taxon>Euteleostomi</taxon>
        <taxon>Amphibia</taxon>
        <taxon>Batrachia</taxon>
        <taxon>Anura</taxon>
        <taxon>Neobatrachia</taxon>
        <taxon>Ranoidea</taxon>
        <taxon>Ranidae</taxon>
        <taxon>Staurois</taxon>
    </lineage>
</organism>
<evidence type="ECO:0000256" key="5">
    <source>
        <dbReference type="ARBA" id="ARBA00023136"/>
    </source>
</evidence>
<proteinExistence type="inferred from homology"/>
<feature type="transmembrane region" description="Helical" evidence="11">
    <location>
        <begin position="87"/>
        <end position="107"/>
    </location>
</feature>